<feature type="transmembrane region" description="Helical" evidence="6">
    <location>
        <begin position="96"/>
        <end position="117"/>
    </location>
</feature>
<dbReference type="InterPro" id="IPR029208">
    <property type="entry name" value="COX14"/>
</dbReference>
<reference evidence="8" key="1">
    <citation type="journal article" date="2014" name="Genome Announc.">
        <title>Draft genome sequence of the formaldehyde-resistant fungus Byssochlamys spectabilis No. 5 (anamorph Paecilomyces variotii No. 5) (NBRC109023).</title>
        <authorList>
            <person name="Oka T."/>
            <person name="Ekino K."/>
            <person name="Fukuda K."/>
            <person name="Nomura Y."/>
        </authorList>
    </citation>
    <scope>NUCLEOTIDE SEQUENCE [LARGE SCALE GENOMIC DNA]</scope>
    <source>
        <strain evidence="8">No. 5 / NBRC 109023</strain>
    </source>
</reference>
<keyword evidence="3 6" id="KW-1133">Transmembrane helix</keyword>
<keyword evidence="2 6" id="KW-0812">Transmembrane</keyword>
<dbReference type="OrthoDB" id="4205486at2759"/>
<protein>
    <recommendedName>
        <fullName evidence="9">Cytochrome oxidase c assembly-domain-containing protein</fullName>
    </recommendedName>
</protein>
<dbReference type="EMBL" id="BAUL01000066">
    <property type="protein sequence ID" value="GAD93735.1"/>
    <property type="molecule type" value="Genomic_DNA"/>
</dbReference>
<dbReference type="GO" id="GO:0016020">
    <property type="term" value="C:membrane"/>
    <property type="evidence" value="ECO:0007669"/>
    <property type="project" value="UniProtKB-SubCell"/>
</dbReference>
<evidence type="ECO:0000256" key="5">
    <source>
        <dbReference type="SAM" id="MobiDB-lite"/>
    </source>
</evidence>
<comment type="subcellular location">
    <subcellularLocation>
        <location evidence="1">Membrane</location>
        <topology evidence="1">Single-pass membrane protein</topology>
    </subcellularLocation>
</comment>
<evidence type="ECO:0000256" key="4">
    <source>
        <dbReference type="ARBA" id="ARBA00023136"/>
    </source>
</evidence>
<feature type="region of interest" description="Disordered" evidence="5">
    <location>
        <begin position="1"/>
        <end position="59"/>
    </location>
</feature>
<evidence type="ECO:0000313" key="7">
    <source>
        <dbReference type="EMBL" id="GAD93735.1"/>
    </source>
</evidence>
<keyword evidence="4 6" id="KW-0472">Membrane</keyword>
<evidence type="ECO:0000256" key="2">
    <source>
        <dbReference type="ARBA" id="ARBA00022692"/>
    </source>
</evidence>
<keyword evidence="8" id="KW-1185">Reference proteome</keyword>
<accession>V5HVJ4</accession>
<comment type="caution">
    <text evidence="7">The sequence shown here is derived from an EMBL/GenBank/DDBJ whole genome shotgun (WGS) entry which is preliminary data.</text>
</comment>
<dbReference type="HOGENOM" id="CLU_052684_1_1_1"/>
<proteinExistence type="predicted"/>
<evidence type="ECO:0000256" key="3">
    <source>
        <dbReference type="ARBA" id="ARBA00022989"/>
    </source>
</evidence>
<dbReference type="Proteomes" id="UP000018001">
    <property type="component" value="Unassembled WGS sequence"/>
</dbReference>
<organism evidence="7 8">
    <name type="scientific">Byssochlamys spectabilis (strain No. 5 / NBRC 109023)</name>
    <name type="common">Paecilomyces variotii</name>
    <dbReference type="NCBI Taxonomy" id="1356009"/>
    <lineage>
        <taxon>Eukaryota</taxon>
        <taxon>Fungi</taxon>
        <taxon>Dikarya</taxon>
        <taxon>Ascomycota</taxon>
        <taxon>Pezizomycotina</taxon>
        <taxon>Eurotiomycetes</taxon>
        <taxon>Eurotiomycetidae</taxon>
        <taxon>Eurotiales</taxon>
        <taxon>Thermoascaceae</taxon>
        <taxon>Paecilomyces</taxon>
    </lineage>
</organism>
<dbReference type="eggNOG" id="ENOG502S3II">
    <property type="taxonomic scope" value="Eukaryota"/>
</dbReference>
<dbReference type="InParanoid" id="V5HVJ4"/>
<gene>
    <name evidence="7" type="ORF">PVAR5_2350</name>
</gene>
<evidence type="ECO:0000256" key="6">
    <source>
        <dbReference type="SAM" id="Phobius"/>
    </source>
</evidence>
<name>V5HVJ4_BYSSN</name>
<dbReference type="Pfam" id="PF14880">
    <property type="entry name" value="COX14"/>
    <property type="match status" value="1"/>
</dbReference>
<dbReference type="AlphaFoldDB" id="V5HVJ4"/>
<sequence>MSRSAADATRFTATGPYVNSKAATPSATPYKLPEFMAKKKGSGPSSSGPGGREETPKQRVERLRAEARAARIAASTSRVDTFIERGRGIANKAHKAMIYTLIAASGVCGVLTIYSVVSLTMYNRRQRELWLEKQLQSLQDARLAYANGTATDEQLEILRKEKIGELEKEAKEQEKAEKPWNKFKQYVFGGLKTDEVPEGSSGKLGVIDALNAKKVEDAKLAESAATTAVPAATTTPAQPGQLDVLAENAESVAKQSARSWKSWFTGR</sequence>
<evidence type="ECO:0000313" key="8">
    <source>
        <dbReference type="Proteomes" id="UP000018001"/>
    </source>
</evidence>
<evidence type="ECO:0000256" key="1">
    <source>
        <dbReference type="ARBA" id="ARBA00004167"/>
    </source>
</evidence>
<evidence type="ECO:0008006" key="9">
    <source>
        <dbReference type="Google" id="ProtNLM"/>
    </source>
</evidence>